<evidence type="ECO:0000313" key="11">
    <source>
        <dbReference type="Proteomes" id="UP000662904"/>
    </source>
</evidence>
<evidence type="ECO:0000256" key="2">
    <source>
        <dbReference type="ARBA" id="ARBA00022448"/>
    </source>
</evidence>
<organism evidence="10 11">
    <name type="scientific">Koleobacter methoxysyntrophicus</name>
    <dbReference type="NCBI Taxonomy" id="2751313"/>
    <lineage>
        <taxon>Bacteria</taxon>
        <taxon>Bacillati</taxon>
        <taxon>Bacillota</taxon>
        <taxon>Clostridia</taxon>
        <taxon>Koleobacterales</taxon>
        <taxon>Koleobacteraceae</taxon>
        <taxon>Koleobacter</taxon>
    </lineage>
</organism>
<proteinExistence type="inferred from homology"/>
<dbReference type="AlphaFoldDB" id="A0A8A0RND5"/>
<feature type="transmembrane region" description="Helical" evidence="9">
    <location>
        <begin position="6"/>
        <end position="27"/>
    </location>
</feature>
<keyword evidence="4" id="KW-0997">Cell inner membrane</keyword>
<evidence type="ECO:0000256" key="4">
    <source>
        <dbReference type="ARBA" id="ARBA00022519"/>
    </source>
</evidence>
<dbReference type="Proteomes" id="UP000662904">
    <property type="component" value="Chromosome"/>
</dbReference>
<dbReference type="RefSeq" id="WP_206709299.1">
    <property type="nucleotide sequence ID" value="NZ_CP059066.1"/>
</dbReference>
<keyword evidence="11" id="KW-1185">Reference proteome</keyword>
<evidence type="ECO:0000256" key="1">
    <source>
        <dbReference type="ARBA" id="ARBA00004429"/>
    </source>
</evidence>
<comment type="subcellular location">
    <subcellularLocation>
        <location evidence="1">Cell inner membrane</location>
        <topology evidence="1">Multi-pass membrane protein</topology>
    </subcellularLocation>
</comment>
<gene>
    <name evidence="10" type="ORF">H0A61_01469</name>
</gene>
<evidence type="ECO:0000256" key="9">
    <source>
        <dbReference type="SAM" id="Phobius"/>
    </source>
</evidence>
<keyword evidence="7 9" id="KW-0472">Membrane</keyword>
<feature type="transmembrane region" description="Helical" evidence="9">
    <location>
        <begin position="143"/>
        <end position="164"/>
    </location>
</feature>
<dbReference type="EMBL" id="CP059066">
    <property type="protein sequence ID" value="QSQ09110.1"/>
    <property type="molecule type" value="Genomic_DNA"/>
</dbReference>
<evidence type="ECO:0008006" key="12">
    <source>
        <dbReference type="Google" id="ProtNLM"/>
    </source>
</evidence>
<dbReference type="PANTHER" id="PTHR30574:SF1">
    <property type="entry name" value="SULPHUR TRANSPORT DOMAIN-CONTAINING PROTEIN"/>
    <property type="match status" value="1"/>
</dbReference>
<dbReference type="InterPro" id="IPR007272">
    <property type="entry name" value="Sulf_transp_TsuA/YedE"/>
</dbReference>
<evidence type="ECO:0000313" key="10">
    <source>
        <dbReference type="EMBL" id="QSQ09110.1"/>
    </source>
</evidence>
<keyword evidence="3" id="KW-1003">Cell membrane</keyword>
<accession>A0A8A0RND5</accession>
<evidence type="ECO:0000256" key="7">
    <source>
        <dbReference type="ARBA" id="ARBA00023136"/>
    </source>
</evidence>
<evidence type="ECO:0000256" key="5">
    <source>
        <dbReference type="ARBA" id="ARBA00022692"/>
    </source>
</evidence>
<evidence type="ECO:0000256" key="8">
    <source>
        <dbReference type="ARBA" id="ARBA00035655"/>
    </source>
</evidence>
<protein>
    <recommendedName>
        <fullName evidence="12">Sulphur transport domain-containing protein</fullName>
    </recommendedName>
</protein>
<feature type="transmembrane region" description="Helical" evidence="9">
    <location>
        <begin position="108"/>
        <end position="137"/>
    </location>
</feature>
<dbReference type="Pfam" id="PF04143">
    <property type="entry name" value="Sulf_transp"/>
    <property type="match status" value="1"/>
</dbReference>
<feature type="transmembrane region" description="Helical" evidence="9">
    <location>
        <begin position="72"/>
        <end position="96"/>
    </location>
</feature>
<keyword evidence="2" id="KW-0813">Transport</keyword>
<keyword evidence="5 9" id="KW-0812">Transmembrane</keyword>
<evidence type="ECO:0000256" key="3">
    <source>
        <dbReference type="ARBA" id="ARBA00022475"/>
    </source>
</evidence>
<comment type="similarity">
    <text evidence="8">Belongs to the TsuA/YedE (TC 9.B.102) family.</text>
</comment>
<dbReference type="KEGG" id="kme:H0A61_01469"/>
<name>A0A8A0RND5_9FIRM</name>
<evidence type="ECO:0000256" key="6">
    <source>
        <dbReference type="ARBA" id="ARBA00022989"/>
    </source>
</evidence>
<keyword evidence="6 9" id="KW-1133">Transmembrane helix</keyword>
<sequence>MNIFKISLNYLTGGILLGILNIILFALTGEPWRITTGFLLWGAWIIKAFGGQPENWEYFKDLQLVEGLNDSFFTNNLSLLALGMVCGSLLAVLLASHFKMKKIKSWRYFITALLGGIIMGYGTRIAFGCNIGAFFSAIPSMSLHGWVFGIFIFVGAWIGCKILVRFLV</sequence>
<dbReference type="GO" id="GO:0005886">
    <property type="term" value="C:plasma membrane"/>
    <property type="evidence" value="ECO:0007669"/>
    <property type="project" value="UniProtKB-SubCell"/>
</dbReference>
<dbReference type="PANTHER" id="PTHR30574">
    <property type="entry name" value="INNER MEMBRANE PROTEIN YEDE"/>
    <property type="match status" value="1"/>
</dbReference>
<reference evidence="10" key="1">
    <citation type="submission" date="2020-07" db="EMBL/GenBank/DDBJ databases">
        <title>Koleobacter methoxysyntrophicus gen. nov., sp. nov., a novel anaerobic bacterium isolated from deep subsurface oil field and proposal of Koleobacterales ord. nov. in the phylum Firmicutes.</title>
        <authorList>
            <person name="Sakamoto S."/>
            <person name="Tamaki H."/>
        </authorList>
    </citation>
    <scope>NUCLEOTIDE SEQUENCE</scope>
    <source>
        <strain evidence="10">NRmbB1</strain>
    </source>
</reference>